<evidence type="ECO:0000256" key="1">
    <source>
        <dbReference type="SAM" id="MobiDB-lite"/>
    </source>
</evidence>
<feature type="region of interest" description="Disordered" evidence="1">
    <location>
        <begin position="130"/>
        <end position="166"/>
    </location>
</feature>
<dbReference type="Proteomes" id="UP001630127">
    <property type="component" value="Unassembled WGS sequence"/>
</dbReference>
<organism evidence="2 3">
    <name type="scientific">Cinchona calisaya</name>
    <dbReference type="NCBI Taxonomy" id="153742"/>
    <lineage>
        <taxon>Eukaryota</taxon>
        <taxon>Viridiplantae</taxon>
        <taxon>Streptophyta</taxon>
        <taxon>Embryophyta</taxon>
        <taxon>Tracheophyta</taxon>
        <taxon>Spermatophyta</taxon>
        <taxon>Magnoliopsida</taxon>
        <taxon>eudicotyledons</taxon>
        <taxon>Gunneridae</taxon>
        <taxon>Pentapetalae</taxon>
        <taxon>asterids</taxon>
        <taxon>lamiids</taxon>
        <taxon>Gentianales</taxon>
        <taxon>Rubiaceae</taxon>
        <taxon>Cinchonoideae</taxon>
        <taxon>Cinchoneae</taxon>
        <taxon>Cinchona</taxon>
    </lineage>
</organism>
<reference evidence="2 3" key="1">
    <citation type="submission" date="2024-11" db="EMBL/GenBank/DDBJ databases">
        <title>A near-complete genome assembly of Cinchona calisaya.</title>
        <authorList>
            <person name="Lian D.C."/>
            <person name="Zhao X.W."/>
            <person name="Wei L."/>
        </authorList>
    </citation>
    <scope>NUCLEOTIDE SEQUENCE [LARGE SCALE GENOMIC DNA]</scope>
    <source>
        <tissue evidence="2">Nenye</tissue>
    </source>
</reference>
<comment type="caution">
    <text evidence="2">The sequence shown here is derived from an EMBL/GenBank/DDBJ whole genome shotgun (WGS) entry which is preliminary data.</text>
</comment>
<sequence>MVMAGSACEDVEKVKQVLDEVGGDADAAMEYLIAQQGSEESLLANDELCSSEKNIHGELQKEKVEQLKIKTENKAHNIQRTETQNSLSCDDKKIPRNKTCPCGSKKKYKSCCGSVAGKSSVRLSAKLKVDDFNSRKDRKQRNKAPKDVLNNNQSVGGPPDMGALCI</sequence>
<gene>
    <name evidence="2" type="ORF">ACH5RR_011454</name>
</gene>
<dbReference type="EMBL" id="JBJUIK010000005">
    <property type="protein sequence ID" value="KAL3526798.1"/>
    <property type="molecule type" value="Genomic_DNA"/>
</dbReference>
<evidence type="ECO:0000313" key="3">
    <source>
        <dbReference type="Proteomes" id="UP001630127"/>
    </source>
</evidence>
<dbReference type="Gene3D" id="3.10.450.50">
    <property type="match status" value="1"/>
</dbReference>
<keyword evidence="3" id="KW-1185">Reference proteome</keyword>
<evidence type="ECO:0000313" key="2">
    <source>
        <dbReference type="EMBL" id="KAL3526798.1"/>
    </source>
</evidence>
<name>A0ABD3A5H8_9GENT</name>
<protein>
    <submittedName>
        <fullName evidence="2">Uncharacterized protein</fullName>
    </submittedName>
</protein>
<dbReference type="Pfam" id="PF02810">
    <property type="entry name" value="SEC-C"/>
    <property type="match status" value="1"/>
</dbReference>
<dbReference type="AlphaFoldDB" id="A0ABD3A5H8"/>
<accession>A0ABD3A5H8</accession>
<dbReference type="SUPFAM" id="SSF103642">
    <property type="entry name" value="Sec-C motif"/>
    <property type="match status" value="1"/>
</dbReference>
<dbReference type="InterPro" id="IPR004027">
    <property type="entry name" value="SEC_C_motif"/>
</dbReference>
<proteinExistence type="predicted"/>